<protein>
    <recommendedName>
        <fullName evidence="4">Asparagine synthase</fullName>
    </recommendedName>
</protein>
<proteinExistence type="predicted"/>
<dbReference type="AlphaFoldDB" id="A0A5R9E4G1"/>
<reference evidence="2 3" key="1">
    <citation type="submission" date="2019-05" db="EMBL/GenBank/DDBJ databases">
        <title>Streptomyces marianii sp. nov., a novel marine actinomycete from southern coast of India.</title>
        <authorList>
            <person name="Iniyan A.M."/>
            <person name="Wink J."/>
            <person name="Ramprasad E."/>
            <person name="Ramana C.V."/>
            <person name="Bunk B."/>
            <person name="Sproer C."/>
            <person name="Joseph F.-J.R.S."/>
            <person name="Vincent S.G.P."/>
        </authorList>
    </citation>
    <scope>NUCLEOTIDE SEQUENCE [LARGE SCALE GENOMIC DNA]</scope>
    <source>
        <strain evidence="2 3">ICN19</strain>
    </source>
</reference>
<organism evidence="2 3">
    <name type="scientific">Streptomyces marianii</name>
    <dbReference type="NCBI Taxonomy" id="1817406"/>
    <lineage>
        <taxon>Bacteria</taxon>
        <taxon>Bacillati</taxon>
        <taxon>Actinomycetota</taxon>
        <taxon>Actinomycetes</taxon>
        <taxon>Kitasatosporales</taxon>
        <taxon>Streptomycetaceae</taxon>
        <taxon>Streptomyces</taxon>
    </lineage>
</organism>
<feature type="region of interest" description="Disordered" evidence="1">
    <location>
        <begin position="1"/>
        <end position="26"/>
    </location>
</feature>
<comment type="caution">
    <text evidence="2">The sequence shown here is derived from an EMBL/GenBank/DDBJ whole genome shotgun (WGS) entry which is preliminary data.</text>
</comment>
<dbReference type="SUPFAM" id="SSF52402">
    <property type="entry name" value="Adenine nucleotide alpha hydrolases-like"/>
    <property type="match status" value="1"/>
</dbReference>
<accession>A0A5R9E4G1</accession>
<gene>
    <name evidence="2" type="ORF">FEF34_08370</name>
</gene>
<feature type="region of interest" description="Disordered" evidence="1">
    <location>
        <begin position="297"/>
        <end position="325"/>
    </location>
</feature>
<evidence type="ECO:0000313" key="2">
    <source>
        <dbReference type="EMBL" id="TLQ43154.1"/>
    </source>
</evidence>
<evidence type="ECO:0000313" key="3">
    <source>
        <dbReference type="Proteomes" id="UP000305921"/>
    </source>
</evidence>
<feature type="compositionally biased region" description="Basic and acidic residues" evidence="1">
    <location>
        <begin position="13"/>
        <end position="24"/>
    </location>
</feature>
<keyword evidence="3" id="KW-1185">Reference proteome</keyword>
<dbReference type="Proteomes" id="UP000305921">
    <property type="component" value="Unassembled WGS sequence"/>
</dbReference>
<evidence type="ECO:0000256" key="1">
    <source>
        <dbReference type="SAM" id="MobiDB-lite"/>
    </source>
</evidence>
<name>A0A5R9E4G1_9ACTN</name>
<evidence type="ECO:0008006" key="4">
    <source>
        <dbReference type="Google" id="ProtNLM"/>
    </source>
</evidence>
<sequence>MLGVVEMSAGVLRRTDPSTPHDESGVSAEATAHSFILRRTAPQGRPVYFRVGRGRLEWGEALESFLEPGGRVELESGALLALVHGQAAPPDSSPLAGVRRLTYGTQVQVDADGVTVSNTPPELPARPRDLRVALRDALSRTGPDYLIAYSGGLASASLAVTAAEAGHRAQPLHADFGLPGRSAPPAALPGTPPRSVHVDPYELADHHIISGSELLPPMPDFVIPRRLHAILVGDSGLPLVSGALLASLVSVKLPDVPRGPRSWRLLTCEPFHISGTMGSLSEAAELLDNRVVYAPGRRPAGDSATDSQQLGAPPPPSPTGGSKLGWLTEDGKQAYETAHRGSMAVWQDRLDAQERVVGRLMGGLEEQGTECSELPAADPRVLAAAAALPPHVLGRIRRGGFQNHLPLHRIVSAAGVTSVSCSTPGHWLRLCAASYLYRERTKLAAELTRECALGDLGLVEPGAVAADFNDGRALSAKALPLLRLVWLDRWLRERS</sequence>
<dbReference type="EMBL" id="VAWE01000001">
    <property type="protein sequence ID" value="TLQ43154.1"/>
    <property type="molecule type" value="Genomic_DNA"/>
</dbReference>
<dbReference type="RefSeq" id="WP_171052876.1">
    <property type="nucleotide sequence ID" value="NZ_VAWE01000001.1"/>
</dbReference>